<dbReference type="AlphaFoldDB" id="G6F1W3"/>
<dbReference type="Gene3D" id="2.170.16.10">
    <property type="entry name" value="Hedgehog/Intein (Hint) domain"/>
    <property type="match status" value="1"/>
</dbReference>
<evidence type="ECO:0000259" key="4">
    <source>
        <dbReference type="Pfam" id="PF13403"/>
    </source>
</evidence>
<dbReference type="eggNOG" id="COG3210">
    <property type="taxonomic scope" value="Bacteria"/>
</dbReference>
<feature type="domain" description="Hedgehog/Intein (Hint)" evidence="4">
    <location>
        <begin position="514"/>
        <end position="655"/>
    </location>
</feature>
<evidence type="ECO:0000313" key="6">
    <source>
        <dbReference type="Proteomes" id="UP000005939"/>
    </source>
</evidence>
<dbReference type="PATRIC" id="fig|1088868.3.peg.1617"/>
<evidence type="ECO:0000259" key="3">
    <source>
        <dbReference type="Pfam" id="PF11765"/>
    </source>
</evidence>
<name>G6F1W3_9PROT</name>
<feature type="domain" description="Hyphally-regulated cell wall protein N-terminal" evidence="3">
    <location>
        <begin position="23"/>
        <end position="221"/>
    </location>
</feature>
<organism evidence="5 6">
    <name type="scientific">Commensalibacter intestini A911</name>
    <dbReference type="NCBI Taxonomy" id="1088868"/>
    <lineage>
        <taxon>Bacteria</taxon>
        <taxon>Pseudomonadati</taxon>
        <taxon>Pseudomonadota</taxon>
        <taxon>Alphaproteobacteria</taxon>
        <taxon>Acetobacterales</taxon>
        <taxon>Acetobacteraceae</taxon>
    </lineage>
</organism>
<evidence type="ECO:0000313" key="5">
    <source>
        <dbReference type="EMBL" id="EHD13417.1"/>
    </source>
</evidence>
<dbReference type="InterPro" id="IPR028992">
    <property type="entry name" value="Hedgehog/Intein_dom"/>
</dbReference>
<dbReference type="Pfam" id="PF11765">
    <property type="entry name" value="Hyphal_reg_CWP"/>
    <property type="match status" value="1"/>
</dbReference>
<dbReference type="InterPro" id="IPR036844">
    <property type="entry name" value="Hint_dom_sf"/>
</dbReference>
<comment type="caution">
    <text evidence="5">The sequence shown here is derived from an EMBL/GenBank/DDBJ whole genome shotgun (WGS) entry which is preliminary data.</text>
</comment>
<dbReference type="RefSeq" id="WP_008854599.1">
    <property type="nucleotide sequence ID" value="NZ_AGFR01000009.1"/>
</dbReference>
<evidence type="ECO:0008006" key="7">
    <source>
        <dbReference type="Google" id="ProtNLM"/>
    </source>
</evidence>
<dbReference type="Pfam" id="PF13403">
    <property type="entry name" value="Hint_2"/>
    <property type="match status" value="1"/>
</dbReference>
<keyword evidence="1" id="KW-0732">Signal</keyword>
<dbReference type="InterPro" id="IPR021031">
    <property type="entry name" value="Hyphal-reg_cell_wall_N"/>
</dbReference>
<keyword evidence="2" id="KW-0325">Glycoprotein</keyword>
<dbReference type="EMBL" id="AGFR01000009">
    <property type="protein sequence ID" value="EHD13417.1"/>
    <property type="molecule type" value="Genomic_DNA"/>
</dbReference>
<protein>
    <recommendedName>
        <fullName evidence="7">Hedgehog/Intein (Hint) domain-containing protein</fullName>
    </recommendedName>
</protein>
<gene>
    <name evidence="5" type="ORF">CIN_16090</name>
</gene>
<proteinExistence type="predicted"/>
<accession>G6F1W3</accession>
<dbReference type="Proteomes" id="UP000005939">
    <property type="component" value="Unassembled WGS sequence"/>
</dbReference>
<dbReference type="OrthoDB" id="7246642at2"/>
<evidence type="ECO:0000256" key="2">
    <source>
        <dbReference type="ARBA" id="ARBA00023180"/>
    </source>
</evidence>
<sequence>MQAEIATAYFGYGKDGVSGSYSTPVINNTGIVNITGNSTYSKYNYINFQNVTTNNGVINLTNITLNSNDKDSVINGTGTLNLVNTYLVGNNDDYTKTAVGSISGGQVVNMTNSSLAVSKSLKGVTINMIGEGNYLALNAGTIVSGLVVTGFGAGNIIDLGNGAGQDTYSYNEETGYLIISSNGTSLTLNIGLGYDPTKFAVVDTTYGNGMTGITYTDPAPTYVAGTKYKPSTTSQDLVIDATNRWVDGTTAYGQTTNITVSSGSTTGAILNEDYPNTASGSMFIDGTLNIDMNYAVSAVSFGSGTVGTTSNYTLPTVNQTGIVNVTGSGAYNTSNFIGFKNTTVNNGVINLTNITMMSGDKESYIAGTGTINLINVRLNGNDENYEYPSIGSISGGQVINMTNSDLAVSKGVRNVTINMISGNNYLGIQADNYIVNLKINGFGKGDIIDVGNGAGVDTWSYNESTGDLIVSSNGASFTINIGLGYDITKFSSVKTAYTDEGDNYGVTYDGAVDVCMLPGTMIRTPEGDIAIENLRVGDFINVYNNQMVSAQKIIWIGKGNSQYIRHYNYINDQSNYPIRILKDAISPNVPYKDLCVTLEHCLFFDNKFIPARMLVNGRSIIYDQSYKSYDYYHIETEKHSIIMADGMLTESYLNTDSHQSFYAQNQSNLLTDKTIKSWENHAAVPLCVDRNFVEPIYKAIEQTAIDKNIPDTRQTMSLTYEHNLCLTTSSGVKIEATRTIDNQLIFFIPPNTSSIFLTSRSARMADVMGNFIDDRRHLGVLIGDIFLCNNDGVQSIETHLMDHKLTGWNTVENDISCRWTQGKAELPLHNITDQNKAYVLKISILSAGPYFVKN</sequence>
<reference evidence="5 6" key="1">
    <citation type="submission" date="2011-10" db="EMBL/GenBank/DDBJ databases">
        <title>Genome Sequence of Commensalibacter intestini A911, isolated from Drosophila gut.</title>
        <authorList>
            <person name="Lee W.-J."/>
            <person name="Kim E.-K."/>
        </authorList>
    </citation>
    <scope>NUCLEOTIDE SEQUENCE [LARGE SCALE GENOMIC DNA]</scope>
    <source>
        <strain evidence="5 6">A911</strain>
    </source>
</reference>
<dbReference type="SUPFAM" id="SSF51294">
    <property type="entry name" value="Hedgehog/intein (Hint) domain"/>
    <property type="match status" value="1"/>
</dbReference>
<evidence type="ECO:0000256" key="1">
    <source>
        <dbReference type="ARBA" id="ARBA00022729"/>
    </source>
</evidence>
<dbReference type="STRING" id="1088868.CIN_16090"/>